<evidence type="ECO:0000256" key="1">
    <source>
        <dbReference type="SAM" id="MobiDB-lite"/>
    </source>
</evidence>
<organism evidence="2">
    <name type="scientific">Myoviridae sp. ctPSW2</name>
    <dbReference type="NCBI Taxonomy" id="2826648"/>
    <lineage>
        <taxon>Viruses</taxon>
        <taxon>Duplodnaviria</taxon>
        <taxon>Heunggongvirae</taxon>
        <taxon>Uroviricota</taxon>
        <taxon>Caudoviricetes</taxon>
    </lineage>
</organism>
<accession>A0A8S5MNB4</accession>
<protein>
    <submittedName>
        <fullName evidence="2">Uncharacterized protein</fullName>
    </submittedName>
</protein>
<sequence>MRGDLRQPRQVRAMQHRRADRMDAQSHSNQHARRINKGRLNISDGLL</sequence>
<proteinExistence type="predicted"/>
<feature type="region of interest" description="Disordered" evidence="1">
    <location>
        <begin position="1"/>
        <end position="47"/>
    </location>
</feature>
<evidence type="ECO:0000313" key="2">
    <source>
        <dbReference type="EMBL" id="DAD83700.1"/>
    </source>
</evidence>
<dbReference type="EMBL" id="BK014940">
    <property type="protein sequence ID" value="DAD83700.1"/>
    <property type="molecule type" value="Genomic_DNA"/>
</dbReference>
<name>A0A8S5MNB4_9CAUD</name>
<reference evidence="2" key="1">
    <citation type="journal article" date="2021" name="Proc. Natl. Acad. Sci. U.S.A.">
        <title>A Catalog of Tens of Thousands of Viruses from Human Metagenomes Reveals Hidden Associations with Chronic Diseases.</title>
        <authorList>
            <person name="Tisza M.J."/>
            <person name="Buck C.B."/>
        </authorList>
    </citation>
    <scope>NUCLEOTIDE SEQUENCE</scope>
    <source>
        <strain evidence="2">CtPSW2</strain>
    </source>
</reference>